<accession>A0A5K7YIH7</accession>
<dbReference type="PANTHER" id="PTHR43081">
    <property type="entry name" value="ADENYLATE CYCLASE, TERMINAL-DIFFERENTIATION SPECIFIC-RELATED"/>
    <property type="match status" value="1"/>
</dbReference>
<dbReference type="GO" id="GO:0009190">
    <property type="term" value="P:cyclic nucleotide biosynthetic process"/>
    <property type="evidence" value="ECO:0007669"/>
    <property type="project" value="InterPro"/>
</dbReference>
<dbReference type="Pfam" id="PF00211">
    <property type="entry name" value="Guanylate_cyc"/>
    <property type="match status" value="1"/>
</dbReference>
<evidence type="ECO:0000313" key="2">
    <source>
        <dbReference type="EMBL" id="BBO68956.1"/>
    </source>
</evidence>
<evidence type="ECO:0000313" key="3">
    <source>
        <dbReference type="Proteomes" id="UP000427906"/>
    </source>
</evidence>
<protein>
    <recommendedName>
        <fullName evidence="1">Guanylate cyclase domain-containing protein</fullName>
    </recommendedName>
</protein>
<proteinExistence type="predicted"/>
<dbReference type="CDD" id="cd07302">
    <property type="entry name" value="CHD"/>
    <property type="match status" value="1"/>
</dbReference>
<dbReference type="InterPro" id="IPR029787">
    <property type="entry name" value="Nucleotide_cyclase"/>
</dbReference>
<dbReference type="AlphaFoldDB" id="A0A5K7YIH7"/>
<dbReference type="EMBL" id="AP021874">
    <property type="protein sequence ID" value="BBO68956.1"/>
    <property type="molecule type" value="Genomic_DNA"/>
</dbReference>
<dbReference type="InterPro" id="IPR050697">
    <property type="entry name" value="Adenylyl/Guanylyl_Cyclase_3/4"/>
</dbReference>
<dbReference type="GO" id="GO:0035556">
    <property type="term" value="P:intracellular signal transduction"/>
    <property type="evidence" value="ECO:0007669"/>
    <property type="project" value="InterPro"/>
</dbReference>
<organism evidence="2 3">
    <name type="scientific">Desulfosarcina alkanivorans</name>
    <dbReference type="NCBI Taxonomy" id="571177"/>
    <lineage>
        <taxon>Bacteria</taxon>
        <taxon>Pseudomonadati</taxon>
        <taxon>Thermodesulfobacteriota</taxon>
        <taxon>Desulfobacteria</taxon>
        <taxon>Desulfobacterales</taxon>
        <taxon>Desulfosarcinaceae</taxon>
        <taxon>Desulfosarcina</taxon>
    </lineage>
</organism>
<gene>
    <name evidence="2" type="ORF">DSCA_28860</name>
</gene>
<feature type="domain" description="Guanylate cyclase" evidence="1">
    <location>
        <begin position="1"/>
        <end position="124"/>
    </location>
</feature>
<dbReference type="InterPro" id="IPR001054">
    <property type="entry name" value="A/G_cyclase"/>
</dbReference>
<dbReference type="SUPFAM" id="SSF55073">
    <property type="entry name" value="Nucleotide cyclase"/>
    <property type="match status" value="1"/>
</dbReference>
<keyword evidence="3" id="KW-1185">Reference proteome</keyword>
<dbReference type="RefSeq" id="WP_269434662.1">
    <property type="nucleotide sequence ID" value="NZ_AP021874.1"/>
</dbReference>
<dbReference type="GO" id="GO:0004016">
    <property type="term" value="F:adenylate cyclase activity"/>
    <property type="evidence" value="ECO:0007669"/>
    <property type="project" value="UniProtKB-ARBA"/>
</dbReference>
<dbReference type="PROSITE" id="PS50125">
    <property type="entry name" value="GUANYLATE_CYCLASE_2"/>
    <property type="match status" value="1"/>
</dbReference>
<reference evidence="2 3" key="1">
    <citation type="submission" date="2019-11" db="EMBL/GenBank/DDBJ databases">
        <title>Comparative genomics of hydrocarbon-degrading Desulfosarcina strains.</title>
        <authorList>
            <person name="Watanabe M."/>
            <person name="Kojima H."/>
            <person name="Fukui M."/>
        </authorList>
    </citation>
    <scope>NUCLEOTIDE SEQUENCE [LARGE SCALE GENOMIC DNA]</scope>
    <source>
        <strain evidence="2 3">PL12</strain>
    </source>
</reference>
<dbReference type="Proteomes" id="UP000427906">
    <property type="component" value="Chromosome"/>
</dbReference>
<dbReference type="Gene3D" id="3.30.70.1230">
    <property type="entry name" value="Nucleotide cyclase"/>
    <property type="match status" value="1"/>
</dbReference>
<evidence type="ECO:0000259" key="1">
    <source>
        <dbReference type="PROSITE" id="PS50125"/>
    </source>
</evidence>
<dbReference type="KEGG" id="dalk:DSCA_28860"/>
<dbReference type="PANTHER" id="PTHR43081:SF1">
    <property type="entry name" value="ADENYLATE CYCLASE, TERMINAL-DIFFERENTIATION SPECIFIC"/>
    <property type="match status" value="1"/>
</dbReference>
<sequence length="124" mass="13662">MLFFSDLSGYTAMADQLDPEETREVSSRIFSEIAKTIAHYRGVIEKFIGDAVLAIFGLPAVHEDDPVKAVRAARKIHHMVRSISPEHENRIGRPLRTHSGIHTGLIVTGEMIVKKGSTGLSGIR</sequence>
<name>A0A5K7YIH7_9BACT</name>